<dbReference type="InterPro" id="IPR027417">
    <property type="entry name" value="P-loop_NTPase"/>
</dbReference>
<dbReference type="Pfam" id="PF13635">
    <property type="entry name" value="DUF4143"/>
    <property type="match status" value="1"/>
</dbReference>
<dbReference type="PANTHER" id="PTHR43566:SF1">
    <property type="entry name" value="AAA+ ATPASE DOMAIN-CONTAINING PROTEIN"/>
    <property type="match status" value="1"/>
</dbReference>
<dbReference type="Proteomes" id="UP000233414">
    <property type="component" value="Unassembled WGS sequence"/>
</dbReference>
<evidence type="ECO:0000259" key="2">
    <source>
        <dbReference type="Pfam" id="PF13635"/>
    </source>
</evidence>
<evidence type="ECO:0000259" key="1">
    <source>
        <dbReference type="Pfam" id="PF13173"/>
    </source>
</evidence>
<feature type="domain" description="DUF4143" evidence="2">
    <location>
        <begin position="209"/>
        <end position="356"/>
    </location>
</feature>
<evidence type="ECO:0000313" key="3">
    <source>
        <dbReference type="EMBL" id="PKL72302.1"/>
    </source>
</evidence>
<gene>
    <name evidence="3" type="ORF">CVV26_02185</name>
</gene>
<protein>
    <submittedName>
        <fullName evidence="3">ATPase</fullName>
    </submittedName>
</protein>
<reference evidence="3 4" key="1">
    <citation type="journal article" date="2017" name="ISME J.">
        <title>Potential for microbial H2 and metal transformations associated with novel bacteria and archaea in deep terrestrial subsurface sediments.</title>
        <authorList>
            <person name="Hernsdorf A.W."/>
            <person name="Amano Y."/>
            <person name="Miyakawa K."/>
            <person name="Ise K."/>
            <person name="Suzuki Y."/>
            <person name="Anantharaman K."/>
            <person name="Probst A."/>
            <person name="Burstein D."/>
            <person name="Thomas B.C."/>
            <person name="Banfield J.F."/>
        </authorList>
    </citation>
    <scope>NUCLEOTIDE SEQUENCE [LARGE SCALE GENOMIC DNA]</scope>
    <source>
        <strain evidence="3">HGW-Kuenenbacteria-1</strain>
    </source>
</reference>
<name>A0A2N1UNB4_9BACT</name>
<accession>A0A2N1UNB4</accession>
<dbReference type="AlphaFoldDB" id="A0A2N1UNB4"/>
<sequence length="410" mass="48291">MQFIKRQSYTNLWNELSEEKKMVFLAGPRQVGKTTIAKEIAKKYKNSIYFNWDIISDQQKIIKNPTFFEQINRIDKSIPLVVLDEIHKYKKWKNYLKGIYDEFYSDYSFLISGSGRLDIYQKGGDSLAGRYLMFHLFPFTISELSHTNRNFSDFIKNPINDFDINHKKSTRNIWDNLAQFSGFPDPFTRATKTFWTKWSRNYNKQIIYEDIRNLSNIKNINDVGLLFSLLPSKIGSPISINNIANDLQVAFDTVKNWLNLFDISYLTFRILPWTRKINRAITKEKKLYLFNYPLIQDIGAKFENMVSLELYRAINNWNEKGYGNFDLHYIKNKEQEEVDFLISNNNLPILIIEAKNSDVQPTKALINFQNNLNVPAVQLVNQENIYKINKNKANKILITTAHYWLSSLPF</sequence>
<comment type="caution">
    <text evidence="3">The sequence shown here is derived from an EMBL/GenBank/DDBJ whole genome shotgun (WGS) entry which is preliminary data.</text>
</comment>
<dbReference type="PANTHER" id="PTHR43566">
    <property type="entry name" value="CONSERVED PROTEIN"/>
    <property type="match status" value="1"/>
</dbReference>
<proteinExistence type="predicted"/>
<evidence type="ECO:0000313" key="4">
    <source>
        <dbReference type="Proteomes" id="UP000233414"/>
    </source>
</evidence>
<feature type="domain" description="AAA" evidence="1">
    <location>
        <begin position="20"/>
        <end position="144"/>
    </location>
</feature>
<dbReference type="InterPro" id="IPR041682">
    <property type="entry name" value="AAA_14"/>
</dbReference>
<dbReference type="InterPro" id="IPR025420">
    <property type="entry name" value="DUF4143"/>
</dbReference>
<dbReference type="Gene3D" id="3.40.50.300">
    <property type="entry name" value="P-loop containing nucleotide triphosphate hydrolases"/>
    <property type="match status" value="1"/>
</dbReference>
<dbReference type="SUPFAM" id="SSF52540">
    <property type="entry name" value="P-loop containing nucleoside triphosphate hydrolases"/>
    <property type="match status" value="1"/>
</dbReference>
<dbReference type="EMBL" id="PGYQ01000008">
    <property type="protein sequence ID" value="PKL72302.1"/>
    <property type="molecule type" value="Genomic_DNA"/>
</dbReference>
<organism evidence="3 4">
    <name type="scientific">Candidatus Kuenenbacteria bacterium HGW-Kuenenbacteria-1</name>
    <dbReference type="NCBI Taxonomy" id="2013812"/>
    <lineage>
        <taxon>Bacteria</taxon>
        <taxon>Candidatus Kueneniibacteriota</taxon>
    </lineage>
</organism>
<dbReference type="Pfam" id="PF13173">
    <property type="entry name" value="AAA_14"/>
    <property type="match status" value="1"/>
</dbReference>